<dbReference type="InterPro" id="IPR016181">
    <property type="entry name" value="Acyl_CoA_acyltransferase"/>
</dbReference>
<protein>
    <submittedName>
        <fullName evidence="2">GNAT family N-acetyltransferase</fullName>
    </submittedName>
</protein>
<keyword evidence="3" id="KW-1185">Reference proteome</keyword>
<feature type="domain" description="N-acetyltransferase" evidence="1">
    <location>
        <begin position="15"/>
        <end position="150"/>
    </location>
</feature>
<evidence type="ECO:0000313" key="3">
    <source>
        <dbReference type="Proteomes" id="UP000662888"/>
    </source>
</evidence>
<evidence type="ECO:0000313" key="2">
    <source>
        <dbReference type="EMBL" id="QPI50660.1"/>
    </source>
</evidence>
<dbReference type="PANTHER" id="PTHR43610">
    <property type="entry name" value="BLL6696 PROTEIN"/>
    <property type="match status" value="1"/>
</dbReference>
<dbReference type="SUPFAM" id="SSF55729">
    <property type="entry name" value="Acyl-CoA N-acyltransferases (Nat)"/>
    <property type="match status" value="1"/>
</dbReference>
<accession>A0AA49A9H6</accession>
<dbReference type="Proteomes" id="UP000662888">
    <property type="component" value="Chromosome"/>
</dbReference>
<dbReference type="RefSeq" id="WP_206090330.1">
    <property type="nucleotide sequence ID" value="NZ_CP065053.1"/>
</dbReference>
<dbReference type="Pfam" id="PF13302">
    <property type="entry name" value="Acetyltransf_3"/>
    <property type="match status" value="1"/>
</dbReference>
<reference evidence="2 3" key="1">
    <citation type="submission" date="2020-11" db="EMBL/GenBank/DDBJ databases">
        <authorList>
            <person name="Sun Q."/>
        </authorList>
    </citation>
    <scope>NUCLEOTIDE SEQUENCE [LARGE SCALE GENOMIC DNA]</scope>
    <source>
        <strain evidence="2 3">P8398</strain>
    </source>
</reference>
<dbReference type="EMBL" id="CP065053">
    <property type="protein sequence ID" value="QPI50660.1"/>
    <property type="molecule type" value="Genomic_DNA"/>
</dbReference>
<dbReference type="InterPro" id="IPR000182">
    <property type="entry name" value="GNAT_dom"/>
</dbReference>
<dbReference type="PANTHER" id="PTHR43610:SF1">
    <property type="entry name" value="N-ACETYLTRANSFERASE DOMAIN-CONTAINING PROTEIN"/>
    <property type="match status" value="1"/>
</dbReference>
<organism evidence="2 3">
    <name type="scientific">Massilia antarctica</name>
    <dbReference type="NCBI Taxonomy" id="2765360"/>
    <lineage>
        <taxon>Bacteria</taxon>
        <taxon>Pseudomonadati</taxon>
        <taxon>Pseudomonadota</taxon>
        <taxon>Betaproteobacteria</taxon>
        <taxon>Burkholderiales</taxon>
        <taxon>Oxalobacteraceae</taxon>
        <taxon>Telluria group</taxon>
        <taxon>Massilia</taxon>
    </lineage>
</organism>
<dbReference type="Gene3D" id="3.40.630.30">
    <property type="match status" value="1"/>
</dbReference>
<gene>
    <name evidence="2" type="ORF">IV454_03385</name>
</gene>
<name>A0AA49A9H6_9BURK</name>
<proteinExistence type="predicted"/>
<sequence>MIQVDALTLEFNGVRLEPLARSHADGLRAAATDGELWNIRVTSVPEPQNVEQYIRSALEIPDRLAFAVIDAFSGLVMGTTSYHDILPKVDRLEIGWTWYAKSRQRSHVNTSCKLLLLSHAFDTLGCAVVGLRTDNFNHASQAAIERLGAKKDGVIRHSALRRDGTVRDTVMYSIMRGEWPEIKSQLHYRLQRAGARGESIRC</sequence>
<evidence type="ECO:0000259" key="1">
    <source>
        <dbReference type="Pfam" id="PF13302"/>
    </source>
</evidence>